<evidence type="ECO:0000256" key="5">
    <source>
        <dbReference type="ARBA" id="ARBA00022989"/>
    </source>
</evidence>
<dbReference type="PIRSF" id="PIRSF005225">
    <property type="entry name" value="LAG1_LAC1"/>
    <property type="match status" value="1"/>
</dbReference>
<comment type="pathway">
    <text evidence="3">Sphingolipid metabolism.</text>
</comment>
<comment type="subcellular location">
    <subcellularLocation>
        <location evidence="1">Membrane</location>
        <topology evidence="1">Multi-pass membrane protein</topology>
    </subcellularLocation>
</comment>
<evidence type="ECO:0000256" key="4">
    <source>
        <dbReference type="ARBA" id="ARBA00022692"/>
    </source>
</evidence>
<evidence type="ECO:0000256" key="7">
    <source>
        <dbReference type="PROSITE-ProRule" id="PRU00205"/>
    </source>
</evidence>
<dbReference type="PROSITE" id="PS50922">
    <property type="entry name" value="TLC"/>
    <property type="match status" value="1"/>
</dbReference>
<evidence type="ECO:0000256" key="2">
    <source>
        <dbReference type="ARBA" id="ARBA00004760"/>
    </source>
</evidence>
<evidence type="ECO:0000313" key="11">
    <source>
        <dbReference type="EMBL" id="CAD7253946.1"/>
    </source>
</evidence>
<evidence type="ECO:0000256" key="1">
    <source>
        <dbReference type="ARBA" id="ARBA00004141"/>
    </source>
</evidence>
<evidence type="ECO:0000256" key="9">
    <source>
        <dbReference type="SAM" id="Phobius"/>
    </source>
</evidence>
<dbReference type="GO" id="GO:0046513">
    <property type="term" value="P:ceramide biosynthetic process"/>
    <property type="evidence" value="ECO:0007669"/>
    <property type="project" value="InterPro"/>
</dbReference>
<dbReference type="PANTHER" id="PTHR12560">
    <property type="entry name" value="LONGEVITY ASSURANCE FACTOR 1 LAG1"/>
    <property type="match status" value="1"/>
</dbReference>
<feature type="domain" description="TLC" evidence="10">
    <location>
        <begin position="1"/>
        <end position="188"/>
    </location>
</feature>
<evidence type="ECO:0000256" key="6">
    <source>
        <dbReference type="ARBA" id="ARBA00023136"/>
    </source>
</evidence>
<sequence>GVPWDVWWYYILLLAFYMTQLVMLPFDVKRNDYLAQTTHHVVTIGLMVGSWISNGTRIGSVVLIVHECTDVMLQCGKLLKYFKKPDPNDIVGKVFVFQCGKLLKYFKKPDPNDIVGKVFVIFSATWILTRVIYFPVFINIPATEAVLDPDRLGGCFIFKALAVLLWILFVLHLYWTTLLIRVIYNVTIKKKKLHDNRSGDEGSDEDDVDEKKSK</sequence>
<keyword evidence="5 9" id="KW-1133">Transmembrane helix</keyword>
<dbReference type="InterPro" id="IPR006634">
    <property type="entry name" value="TLC-dom"/>
</dbReference>
<evidence type="ECO:0000313" key="12">
    <source>
        <dbReference type="Proteomes" id="UP000677054"/>
    </source>
</evidence>
<protein>
    <recommendedName>
        <fullName evidence="10">TLC domain-containing protein</fullName>
    </recommendedName>
</protein>
<feature type="transmembrane region" description="Helical" evidence="9">
    <location>
        <begin position="156"/>
        <end position="184"/>
    </location>
</feature>
<gene>
    <name evidence="11" type="ORF">DSTB1V02_LOCUS13692</name>
</gene>
<evidence type="ECO:0000256" key="3">
    <source>
        <dbReference type="ARBA" id="ARBA00004991"/>
    </source>
</evidence>
<feature type="region of interest" description="Disordered" evidence="8">
    <location>
        <begin position="194"/>
        <end position="214"/>
    </location>
</feature>
<dbReference type="Pfam" id="PF03798">
    <property type="entry name" value="TRAM_LAG1_CLN8"/>
    <property type="match status" value="1"/>
</dbReference>
<reference evidence="11" key="1">
    <citation type="submission" date="2020-11" db="EMBL/GenBank/DDBJ databases">
        <authorList>
            <person name="Tran Van P."/>
        </authorList>
    </citation>
    <scope>NUCLEOTIDE SEQUENCE</scope>
</reference>
<feature type="transmembrane region" description="Helical" evidence="9">
    <location>
        <begin position="114"/>
        <end position="136"/>
    </location>
</feature>
<dbReference type="InterPro" id="IPR016439">
    <property type="entry name" value="Lag1/Lac1-like"/>
</dbReference>
<dbReference type="EMBL" id="CAJPEV010007175">
    <property type="protein sequence ID" value="CAG0904620.1"/>
    <property type="molecule type" value="Genomic_DNA"/>
</dbReference>
<feature type="non-terminal residue" evidence="11">
    <location>
        <position position="1"/>
    </location>
</feature>
<comment type="pathway">
    <text evidence="2">Lipid metabolism; sphingolipid metabolism.</text>
</comment>
<dbReference type="GO" id="GO:0050291">
    <property type="term" value="F:sphingosine N-acyltransferase activity"/>
    <property type="evidence" value="ECO:0007669"/>
    <property type="project" value="InterPro"/>
</dbReference>
<evidence type="ECO:0000256" key="8">
    <source>
        <dbReference type="SAM" id="MobiDB-lite"/>
    </source>
</evidence>
<dbReference type="SMART" id="SM00724">
    <property type="entry name" value="TLC"/>
    <property type="match status" value="1"/>
</dbReference>
<name>A0A7R9AH77_9CRUS</name>
<dbReference type="AlphaFoldDB" id="A0A7R9AH77"/>
<evidence type="ECO:0000259" key="10">
    <source>
        <dbReference type="PROSITE" id="PS50922"/>
    </source>
</evidence>
<dbReference type="PANTHER" id="PTHR12560:SF0">
    <property type="entry name" value="LD18904P"/>
    <property type="match status" value="1"/>
</dbReference>
<organism evidence="11">
    <name type="scientific">Darwinula stevensoni</name>
    <dbReference type="NCBI Taxonomy" id="69355"/>
    <lineage>
        <taxon>Eukaryota</taxon>
        <taxon>Metazoa</taxon>
        <taxon>Ecdysozoa</taxon>
        <taxon>Arthropoda</taxon>
        <taxon>Crustacea</taxon>
        <taxon>Oligostraca</taxon>
        <taxon>Ostracoda</taxon>
        <taxon>Podocopa</taxon>
        <taxon>Podocopida</taxon>
        <taxon>Darwinulocopina</taxon>
        <taxon>Darwinuloidea</taxon>
        <taxon>Darwinulidae</taxon>
        <taxon>Darwinula</taxon>
    </lineage>
</organism>
<keyword evidence="6 7" id="KW-0472">Membrane</keyword>
<proteinExistence type="predicted"/>
<dbReference type="Proteomes" id="UP000677054">
    <property type="component" value="Unassembled WGS sequence"/>
</dbReference>
<accession>A0A7R9AH77</accession>
<dbReference type="UniPathway" id="UPA00222"/>
<dbReference type="OrthoDB" id="537032at2759"/>
<dbReference type="GO" id="GO:0016020">
    <property type="term" value="C:membrane"/>
    <property type="evidence" value="ECO:0007669"/>
    <property type="project" value="UniProtKB-SubCell"/>
</dbReference>
<keyword evidence="12" id="KW-1185">Reference proteome</keyword>
<feature type="transmembrane region" description="Helical" evidence="9">
    <location>
        <begin position="6"/>
        <end position="26"/>
    </location>
</feature>
<keyword evidence="4 7" id="KW-0812">Transmembrane</keyword>
<dbReference type="EMBL" id="LR906692">
    <property type="protein sequence ID" value="CAD7253946.1"/>
    <property type="molecule type" value="Genomic_DNA"/>
</dbReference>